<proteinExistence type="evidence at transcript level"/>
<sequence length="147" mass="15856">MACADQRLAPYWPSCPRVCATASTETCGREVSSSAQQGNLVVTSWSILVMHCVSMLTTLLSAGLLRTPSHFRTWSLQAAWEPVSGKPCCSAPLSLMGRWSTHPCSGPACSELETVCGKNPLQWSPQLISARRLALSCSAWFVPIPGF</sequence>
<dbReference type="DNASU" id="66078"/>
<reference evidence="1" key="6">
    <citation type="journal article" date="2002" name="Nature">
        <title>Analysis of the mouse transcriptome based on functional annotation of 60,770 full-length cDNAs.</title>
        <authorList>
            <consortium name="The FANTOM Consortium and the RIKEN Genome Exploration Research Group Phase I and II Team"/>
        </authorList>
    </citation>
    <scope>NUCLEOTIDE SEQUENCE</scope>
    <source>
        <strain evidence="1">C57BL/6J</strain>
    </source>
</reference>
<dbReference type="GeneID" id="66078"/>
<dbReference type="AlphaFoldDB" id="Q9CWG3"/>
<dbReference type="AGR" id="MGI:1913328"/>
<reference evidence="1" key="5">
    <citation type="journal article" date="2001" name="Nature">
        <title>Functional annotation of a full-length mouse cDNA collection.</title>
        <authorList>
            <consortium name="The RIKEN Genome Exploration Research Group Phase II Team and the FANTOM Consortium"/>
        </authorList>
    </citation>
    <scope>NUCLEOTIDE SEQUENCE</scope>
    <source>
        <strain evidence="1">C57BL/6J</strain>
    </source>
</reference>
<dbReference type="OrthoDB" id="48041at2759"/>
<dbReference type="MGI" id="MGI:1913328">
    <property type="gene designation" value="Tsen34"/>
</dbReference>
<dbReference type="EMBL" id="AK010759">
    <property type="protein sequence ID" value="BAB27164.1"/>
    <property type="molecule type" value="mRNA"/>
</dbReference>
<evidence type="ECO:0000313" key="2">
    <source>
        <dbReference type="MGI" id="MGI:1913328"/>
    </source>
</evidence>
<dbReference type="RefSeq" id="NP_001157677.1">
    <property type="nucleotide sequence ID" value="NM_001164205.1"/>
</dbReference>
<reference evidence="1" key="2">
    <citation type="journal article" date="2000" name="Genome Res.">
        <title>Normalization and subtraction of cap-trapper-selected cDNAs to prepare full-length cDNA libraries for rapid discovery of new genes.</title>
        <authorList>
            <person name="Carninci P."/>
            <person name="Shibata Y."/>
            <person name="Hayatsu N."/>
            <person name="Sugahara Y."/>
            <person name="Shibata K."/>
            <person name="Itoh M."/>
            <person name="Konno H."/>
            <person name="Okazaki Y."/>
            <person name="Muramatsu M."/>
            <person name="Hayashizaki Y."/>
        </authorList>
    </citation>
    <scope>NUCLEOTIDE SEQUENCE</scope>
    <source>
        <strain evidence="1">C57BL/6J</strain>
    </source>
</reference>
<evidence type="ECO:0000313" key="1">
    <source>
        <dbReference type="EMBL" id="BAB27164.1"/>
    </source>
</evidence>
<reference evidence="1" key="8">
    <citation type="journal article" date="2005" name="Science">
        <title>Antisense Transcription in the Mammalian Transcriptome.</title>
        <authorList>
            <consortium name="RIKEN Genome Exploration Research Group and Genome Science Group (Genome Network Project Core Group) and the FANTOM Consortium"/>
        </authorList>
    </citation>
    <scope>NUCLEOTIDE SEQUENCE</scope>
    <source>
        <strain evidence="1">C57BL/6J</strain>
    </source>
</reference>
<protein>
    <submittedName>
        <fullName evidence="1">Uncharacterized protein</fullName>
    </submittedName>
</protein>
<reference evidence="1" key="3">
    <citation type="journal article" date="2000" name="Genome Res.">
        <title>RIKEN integrated sequence analysis (RISA) system--384-format sequencing pipeline with 384 multicapillary sequencer.</title>
        <authorList>
            <person name="Shibata K."/>
            <person name="Itoh M."/>
            <person name="Aizawa K."/>
            <person name="Nagaoka S."/>
            <person name="Sasaki N."/>
            <person name="Carninci P."/>
            <person name="Konno H."/>
            <person name="Akiyama J."/>
            <person name="Nishi K."/>
            <person name="Kitsunai T."/>
            <person name="Tashiro H."/>
            <person name="Itoh M."/>
            <person name="Sumi N."/>
            <person name="Ishii Y."/>
            <person name="Nakamura S."/>
            <person name="Hazama M."/>
            <person name="Nishine T."/>
            <person name="Harada A."/>
            <person name="Yamamoto R."/>
            <person name="Matsumoto H."/>
            <person name="Sakaguchi S."/>
            <person name="Ikegami T."/>
            <person name="Kashiwagi K."/>
            <person name="Fujiwake S."/>
            <person name="Inoue K."/>
            <person name="Togawa Y."/>
            <person name="Izawa M."/>
            <person name="Ohara E."/>
            <person name="Watahiki M."/>
            <person name="Yoneda Y."/>
            <person name="Ishikawa T."/>
            <person name="Ozawa K."/>
            <person name="Tanaka T."/>
            <person name="Matsuura S."/>
            <person name="Kawai J."/>
            <person name="Okazaki Y."/>
            <person name="Muramatsu M."/>
            <person name="Inoue Y."/>
            <person name="Kira A."/>
            <person name="Hayashizaki Y."/>
        </authorList>
    </citation>
    <scope>NUCLEOTIDE SEQUENCE</scope>
    <source>
        <strain evidence="1">C57BL/6J</strain>
    </source>
</reference>
<reference evidence="1" key="7">
    <citation type="journal article" date="2005" name="Science">
        <title>The Transcriptional Landscape of the Mammalian Genome.</title>
        <authorList>
            <consortium name="The FANTOM Consortium"/>
            <consortium name="Riken Genome Exploration Research Group and Genome Science Group (Genome Network Project Core Group)"/>
        </authorList>
    </citation>
    <scope>NUCLEOTIDE SEQUENCE</scope>
    <source>
        <strain evidence="1">C57BL/6J</strain>
    </source>
</reference>
<dbReference type="CTD" id="79042"/>
<dbReference type="RefSeq" id="NP_077130.1">
    <property type="nucleotide sequence ID" value="NM_024168.2"/>
</dbReference>
<reference evidence="1" key="1">
    <citation type="journal article" date="1999" name="Methods Enzymol.">
        <title>High-efficiency full-length cDNA cloning.</title>
        <authorList>
            <person name="Carninci P."/>
            <person name="Hayashizaki Y."/>
        </authorList>
    </citation>
    <scope>NUCLEOTIDE SEQUENCE</scope>
    <source>
        <strain evidence="1">C57BL/6J</strain>
    </source>
</reference>
<gene>
    <name evidence="2" type="primary">Tsen34</name>
    <name evidence="2" type="synonym">Leng5</name>
</gene>
<organism evidence="1">
    <name type="scientific">Mus musculus</name>
    <name type="common">Mouse</name>
    <dbReference type="NCBI Taxonomy" id="10090"/>
    <lineage>
        <taxon>Eukaryota</taxon>
        <taxon>Metazoa</taxon>
        <taxon>Chordata</taxon>
        <taxon>Craniata</taxon>
        <taxon>Vertebrata</taxon>
        <taxon>Euteleostomi</taxon>
        <taxon>Mammalia</taxon>
        <taxon>Eutheria</taxon>
        <taxon>Euarchontoglires</taxon>
        <taxon>Glires</taxon>
        <taxon>Rodentia</taxon>
        <taxon>Myomorpha</taxon>
        <taxon>Muroidea</taxon>
        <taxon>Muridae</taxon>
        <taxon>Murinae</taxon>
        <taxon>Mus</taxon>
        <taxon>Mus</taxon>
    </lineage>
</organism>
<name>Q9CWG3_MOUSE</name>
<accession>Q9CWG3</accession>
<reference evidence="1" key="4">
    <citation type="submission" date="2000-07" db="EMBL/GenBank/DDBJ databases">
        <authorList>
            <person name="Adachi J."/>
            <person name="Aizawa K."/>
            <person name="Akahira S."/>
            <person name="Akimura T."/>
            <person name="Arai A."/>
            <person name="Aono H."/>
            <person name="Arakawa T."/>
            <person name="Bono H."/>
            <person name="Carninci P."/>
            <person name="Fukuda S."/>
            <person name="Fukunishi Y."/>
            <person name="Furuno M."/>
            <person name="Hanagaki T."/>
            <person name="Hara A."/>
            <person name="Hayatsu N."/>
            <person name="Hiramoto K."/>
            <person name="Hiraoka T."/>
            <person name="Hori F."/>
            <person name="Imotani K."/>
            <person name="Ishii Y."/>
            <person name="Itoh M."/>
            <person name="Izawa M."/>
            <person name="Kasukawa T."/>
            <person name="Kato H."/>
            <person name="Kawai J."/>
            <person name="Kojima Y."/>
            <person name="Konno H."/>
            <person name="Kouda M."/>
            <person name="Koya S."/>
            <person name="Kurihara C."/>
            <person name="Matsuyama T."/>
            <person name="Miyazaki A."/>
            <person name="Nishi K."/>
            <person name="Nomura K."/>
            <person name="Numazaki R."/>
            <person name="Ohno M."/>
            <person name="Okazaki Y."/>
            <person name="Okido T."/>
            <person name="Owa C."/>
            <person name="Saito H."/>
            <person name="Saito R."/>
            <person name="Sakai C."/>
            <person name="Sakai K."/>
            <person name="Sano H."/>
            <person name="Sasaki D."/>
            <person name="Shibata K."/>
            <person name="Shibata Y."/>
            <person name="Shinagawa A."/>
            <person name="Shiraki T."/>
            <person name="Sogabe Y."/>
            <person name="Suzuki H."/>
            <person name="Tagami M."/>
            <person name="Tagawa A."/>
            <person name="Takahashi F."/>
            <person name="Tanaka T."/>
            <person name="Tejima Y."/>
            <person name="Toya T."/>
            <person name="Yamamura T."/>
            <person name="Yasunishi A."/>
            <person name="Yoshida K."/>
            <person name="Yoshino M."/>
            <person name="Muramatsu M."/>
            <person name="Hayashizaki Y."/>
        </authorList>
    </citation>
    <scope>NUCLEOTIDE SEQUENCE</scope>
    <source>
        <strain evidence="1">C57BL/6J</strain>
    </source>
</reference>
<dbReference type="BioGRID-ORCS" id="66078">
    <property type="hits" value="22 hits in 80 CRISPR screens"/>
</dbReference>